<proteinExistence type="predicted"/>
<dbReference type="InterPro" id="IPR037175">
    <property type="entry name" value="KFase_sf"/>
</dbReference>
<keyword evidence="1" id="KW-0378">Hydrolase</keyword>
<dbReference type="Proteomes" id="UP000318288">
    <property type="component" value="Unassembled WGS sequence"/>
</dbReference>
<dbReference type="GO" id="GO:0019441">
    <property type="term" value="P:L-tryptophan catabolic process to kynurenine"/>
    <property type="evidence" value="ECO:0007669"/>
    <property type="project" value="InterPro"/>
</dbReference>
<dbReference type="PANTHER" id="PTHR31118:SF32">
    <property type="entry name" value="KYNURENINE FORMAMIDASE"/>
    <property type="match status" value="1"/>
</dbReference>
<evidence type="ECO:0000313" key="1">
    <source>
        <dbReference type="EMBL" id="TWU56974.1"/>
    </source>
</evidence>
<gene>
    <name evidence="1" type="primary">kynB</name>
    <name evidence="1" type="ORF">Poly51_28940</name>
</gene>
<dbReference type="OrthoDB" id="9796085at2"/>
<dbReference type="Gene3D" id="3.50.30.50">
    <property type="entry name" value="Putative cyclase"/>
    <property type="match status" value="1"/>
</dbReference>
<dbReference type="InterPro" id="IPR007325">
    <property type="entry name" value="KFase/CYL"/>
</dbReference>
<sequence>MRRIIDLTLPIDGNLPNASVEPHKSIDRDGWRATMLRLYSHCGTHMDATCHFLPHGQSIDELNLEACCGIATVVDLSPAEPSQSISVEEFHRALGRDLAPGERLLIRTDWYRRYRAAEYRDRLPRISTELANWFAHHQVRLVGVEPPSVADVNDLSEVTEIHHILFKAGIVIIEGLAHLDQIGTDRCQFIALPLRIVGGDGCPVRAIAIVGDGEPDPVSAMGFQTITNTETH</sequence>
<dbReference type="PANTHER" id="PTHR31118">
    <property type="entry name" value="CYCLASE-LIKE PROTEIN 2"/>
    <property type="match status" value="1"/>
</dbReference>
<protein>
    <submittedName>
        <fullName evidence="1">Kynurenine formamidase</fullName>
        <ecNumber evidence="1">3.5.1.9</ecNumber>
    </submittedName>
</protein>
<dbReference type="EMBL" id="SJPW01000003">
    <property type="protein sequence ID" value="TWU56974.1"/>
    <property type="molecule type" value="Genomic_DNA"/>
</dbReference>
<accession>A0A5C6F951</accession>
<dbReference type="AlphaFoldDB" id="A0A5C6F951"/>
<dbReference type="GO" id="GO:0004061">
    <property type="term" value="F:arylformamidase activity"/>
    <property type="evidence" value="ECO:0007669"/>
    <property type="project" value="UniProtKB-EC"/>
</dbReference>
<comment type="caution">
    <text evidence="1">The sequence shown here is derived from an EMBL/GenBank/DDBJ whole genome shotgun (WGS) entry which is preliminary data.</text>
</comment>
<keyword evidence="2" id="KW-1185">Reference proteome</keyword>
<dbReference type="Pfam" id="PF04199">
    <property type="entry name" value="Cyclase"/>
    <property type="match status" value="1"/>
</dbReference>
<reference evidence="1 2" key="1">
    <citation type="submission" date="2019-02" db="EMBL/GenBank/DDBJ databases">
        <title>Deep-cultivation of Planctomycetes and their phenomic and genomic characterization uncovers novel biology.</title>
        <authorList>
            <person name="Wiegand S."/>
            <person name="Jogler M."/>
            <person name="Boedeker C."/>
            <person name="Pinto D."/>
            <person name="Vollmers J."/>
            <person name="Rivas-Marin E."/>
            <person name="Kohn T."/>
            <person name="Peeters S.H."/>
            <person name="Heuer A."/>
            <person name="Rast P."/>
            <person name="Oberbeckmann S."/>
            <person name="Bunk B."/>
            <person name="Jeske O."/>
            <person name="Meyerdierks A."/>
            <person name="Storesund J.E."/>
            <person name="Kallscheuer N."/>
            <person name="Luecker S."/>
            <person name="Lage O.M."/>
            <person name="Pohl T."/>
            <person name="Merkel B.J."/>
            <person name="Hornburger P."/>
            <person name="Mueller R.-W."/>
            <person name="Bruemmer F."/>
            <person name="Labrenz M."/>
            <person name="Spormann A.M."/>
            <person name="Op Den Camp H."/>
            <person name="Overmann J."/>
            <person name="Amann R."/>
            <person name="Jetten M.S.M."/>
            <person name="Mascher T."/>
            <person name="Medema M.H."/>
            <person name="Devos D.P."/>
            <person name="Kaster A.-K."/>
            <person name="Ovreas L."/>
            <person name="Rohde M."/>
            <person name="Galperin M.Y."/>
            <person name="Jogler C."/>
        </authorList>
    </citation>
    <scope>NUCLEOTIDE SEQUENCE [LARGE SCALE GENOMIC DNA]</scope>
    <source>
        <strain evidence="1 2">Poly51</strain>
    </source>
</reference>
<evidence type="ECO:0000313" key="2">
    <source>
        <dbReference type="Proteomes" id="UP000318288"/>
    </source>
</evidence>
<name>A0A5C6F951_9BACT</name>
<dbReference type="SUPFAM" id="SSF102198">
    <property type="entry name" value="Putative cyclase"/>
    <property type="match status" value="1"/>
</dbReference>
<dbReference type="RefSeq" id="WP_146458357.1">
    <property type="nucleotide sequence ID" value="NZ_SJPW01000003.1"/>
</dbReference>
<organism evidence="1 2">
    <name type="scientific">Rubripirellula tenax</name>
    <dbReference type="NCBI Taxonomy" id="2528015"/>
    <lineage>
        <taxon>Bacteria</taxon>
        <taxon>Pseudomonadati</taxon>
        <taxon>Planctomycetota</taxon>
        <taxon>Planctomycetia</taxon>
        <taxon>Pirellulales</taxon>
        <taxon>Pirellulaceae</taxon>
        <taxon>Rubripirellula</taxon>
    </lineage>
</organism>
<dbReference type="EC" id="3.5.1.9" evidence="1"/>